<proteinExistence type="predicted"/>
<dbReference type="EMBL" id="PSYR01000001">
    <property type="protein sequence ID" value="RCN58608.1"/>
    <property type="molecule type" value="Genomic_DNA"/>
</dbReference>
<dbReference type="Pfam" id="PF10722">
    <property type="entry name" value="YbjN"/>
    <property type="match status" value="1"/>
</dbReference>
<reference evidence="1 2" key="1">
    <citation type="submission" date="2018-02" db="EMBL/GenBank/DDBJ databases">
        <title>Insights into the biology of acidophilic members of the Acidiferrobacteraceae family derived from comparative genomic analyses.</title>
        <authorList>
            <person name="Issotta F."/>
            <person name="Thyssen C."/>
            <person name="Mena C."/>
            <person name="Moya A."/>
            <person name="Bellenberg S."/>
            <person name="Sproer C."/>
            <person name="Covarrubias P.C."/>
            <person name="Sand W."/>
            <person name="Quatrini R."/>
            <person name="Vera M."/>
        </authorList>
    </citation>
    <scope>NUCLEOTIDE SEQUENCE [LARGE SCALE GENOMIC DNA]</scope>
    <source>
        <strain evidence="2">m-1</strain>
    </source>
</reference>
<sequence>MHEEYMMDASNIENYPGLQNIVTAVLDDMDVSYQALDTEYIVLRLSAGSGILSCQIHTEDEEGWRCLTITVAAPSYVPKTRFGEVSEWIVRRNYTLRVGAYYLDHGDGEVQYRISALLGDSLATPEIVQANLITALEMMDRAVPEVMAIAFGDQPPLQVITEADKIDADSDTAADGPLQ</sequence>
<accession>A0A1C2G351</accession>
<dbReference type="InterPro" id="IPR019660">
    <property type="entry name" value="Put_sensory_transdc_reg_YbjN"/>
</dbReference>
<evidence type="ECO:0000313" key="1">
    <source>
        <dbReference type="EMBL" id="RCN58608.1"/>
    </source>
</evidence>
<name>A0A1C2G351_9GAMM</name>
<organism evidence="1 2">
    <name type="scientific">Acidiferrobacter thiooxydans</name>
    <dbReference type="NCBI Taxonomy" id="163359"/>
    <lineage>
        <taxon>Bacteria</taxon>
        <taxon>Pseudomonadati</taxon>
        <taxon>Pseudomonadota</taxon>
        <taxon>Gammaproteobacteria</taxon>
        <taxon>Acidiferrobacterales</taxon>
        <taxon>Acidiferrobacteraceae</taxon>
        <taxon>Acidiferrobacter</taxon>
    </lineage>
</organism>
<dbReference type="OrthoDB" id="5192220at2"/>
<dbReference type="STRING" id="163359.A9R16_09050"/>
<keyword evidence="2" id="KW-1185">Reference proteome</keyword>
<gene>
    <name evidence="1" type="ORF">C4900_02150</name>
</gene>
<protein>
    <submittedName>
        <fullName evidence="1">YbjN domain-containing protein</fullName>
    </submittedName>
</protein>
<comment type="caution">
    <text evidence="1">The sequence shown here is derived from an EMBL/GenBank/DDBJ whole genome shotgun (WGS) entry which is preliminary data.</text>
</comment>
<dbReference type="Proteomes" id="UP000253250">
    <property type="component" value="Unassembled WGS sequence"/>
</dbReference>
<evidence type="ECO:0000313" key="2">
    <source>
        <dbReference type="Proteomes" id="UP000253250"/>
    </source>
</evidence>
<dbReference type="AlphaFoldDB" id="A0A1C2G351"/>